<protein>
    <submittedName>
        <fullName evidence="2">Uncharacterized protein</fullName>
    </submittedName>
</protein>
<name>A0A6B8TP79_9CORY</name>
<reference evidence="2 3" key="1">
    <citation type="submission" date="2019-11" db="EMBL/GenBank/DDBJ databases">
        <title>FDA dAtabase for Regulatory Grade micrObial Sequences (FDA-ARGOS): Supporting development and validation of Infectious Disease Dx tests.</title>
        <authorList>
            <person name="Kerrigan L."/>
            <person name="Long C."/>
            <person name="Tallon L."/>
            <person name="Sadzewicz L."/>
            <person name="Vavikolanu K."/>
            <person name="Mehta A."/>
            <person name="Aluvathingal J."/>
            <person name="Nadendla S."/>
            <person name="Yan Y."/>
            <person name="Sichtig H."/>
        </authorList>
    </citation>
    <scope>NUCLEOTIDE SEQUENCE [LARGE SCALE GENOMIC DNA]</scope>
    <source>
        <strain evidence="2 3">FDAARGOS_674</strain>
    </source>
</reference>
<dbReference type="Proteomes" id="UP000426857">
    <property type="component" value="Chromosome"/>
</dbReference>
<keyword evidence="1" id="KW-1133">Transmembrane helix</keyword>
<keyword evidence="1" id="KW-0812">Transmembrane</keyword>
<evidence type="ECO:0000313" key="3">
    <source>
        <dbReference type="Proteomes" id="UP000426857"/>
    </source>
</evidence>
<gene>
    <name evidence="2" type="ORF">FOB82_05740</name>
</gene>
<organism evidence="2 3">
    <name type="scientific">Corynebacterium xerosis</name>
    <dbReference type="NCBI Taxonomy" id="1725"/>
    <lineage>
        <taxon>Bacteria</taxon>
        <taxon>Bacillati</taxon>
        <taxon>Actinomycetota</taxon>
        <taxon>Actinomycetes</taxon>
        <taxon>Mycobacteriales</taxon>
        <taxon>Corynebacteriaceae</taxon>
        <taxon>Corynebacterium</taxon>
    </lineage>
</organism>
<proteinExistence type="predicted"/>
<keyword evidence="1" id="KW-0472">Membrane</keyword>
<dbReference type="KEGG" id="cxe:FOB82_05740"/>
<evidence type="ECO:0000256" key="1">
    <source>
        <dbReference type="SAM" id="Phobius"/>
    </source>
</evidence>
<dbReference type="AlphaFoldDB" id="A0A6B8TP79"/>
<accession>A0A6B8TP79</accession>
<evidence type="ECO:0000313" key="2">
    <source>
        <dbReference type="EMBL" id="QGS34531.1"/>
    </source>
</evidence>
<dbReference type="EMBL" id="CP046322">
    <property type="protein sequence ID" value="QGS34531.1"/>
    <property type="molecule type" value="Genomic_DNA"/>
</dbReference>
<sequence length="79" mass="8327">MTDRAPPSRHDPLQLLIGSTLPGGRWPGAARVIAAAGVVLVGGAFLGSAAGHWVYAEIDATESRWPLLGTVARRIGKRR</sequence>
<dbReference type="RefSeq" id="WP_155868663.1">
    <property type="nucleotide sequence ID" value="NZ_CP046322.1"/>
</dbReference>
<feature type="transmembrane region" description="Helical" evidence="1">
    <location>
        <begin position="32"/>
        <end position="55"/>
    </location>
</feature>